<keyword evidence="18" id="KW-1185">Reference proteome</keyword>
<reference evidence="17 18" key="1">
    <citation type="submission" date="2020-04" db="EMBL/GenBank/DDBJ databases">
        <title>Chromosome-level genome assembly of a cyprinid fish Onychostoma macrolepis by integration of Nanopore Sequencing, Bionano and Hi-C technology.</title>
        <authorList>
            <person name="Wang D."/>
        </authorList>
    </citation>
    <scope>NUCLEOTIDE SEQUENCE [LARGE SCALE GENOMIC DNA]</scope>
    <source>
        <strain evidence="17">SWU-2019</strain>
        <tissue evidence="17">Muscle</tissue>
    </source>
</reference>
<dbReference type="Pfam" id="PF00612">
    <property type="entry name" value="IQ"/>
    <property type="match status" value="3"/>
</dbReference>
<feature type="coiled-coil region" evidence="12">
    <location>
        <begin position="882"/>
        <end position="916"/>
    </location>
</feature>
<evidence type="ECO:0000256" key="9">
    <source>
        <dbReference type="ARBA" id="ARBA00023175"/>
    </source>
</evidence>
<dbReference type="PANTHER" id="PTHR13140:SF273">
    <property type="entry name" value="UNCONVENTIONAL MYOSIN-VA"/>
    <property type="match status" value="1"/>
</dbReference>
<keyword evidence="7 12" id="KW-0175">Coiled coil</keyword>
<evidence type="ECO:0000259" key="16">
    <source>
        <dbReference type="PROSITE" id="PS51844"/>
    </source>
</evidence>
<evidence type="ECO:0000256" key="10">
    <source>
        <dbReference type="ARBA" id="ARBA00023203"/>
    </source>
</evidence>
<dbReference type="InterPro" id="IPR058662">
    <property type="entry name" value="Myo5a/b_dom"/>
</dbReference>
<evidence type="ECO:0000313" key="18">
    <source>
        <dbReference type="Proteomes" id="UP000579812"/>
    </source>
</evidence>
<keyword evidence="3" id="KW-0677">Repeat</keyword>
<name>A0A7J6BID5_9TELE</name>
<dbReference type="PANTHER" id="PTHR13140">
    <property type="entry name" value="MYOSIN"/>
    <property type="match status" value="1"/>
</dbReference>
<dbReference type="SUPFAM" id="SSF50084">
    <property type="entry name" value="Myosin S1 fragment, N-terminal domain"/>
    <property type="match status" value="1"/>
</dbReference>
<dbReference type="Gene3D" id="3.40.850.10">
    <property type="entry name" value="Kinesin motor domain"/>
    <property type="match status" value="1"/>
</dbReference>
<dbReference type="PROSITE" id="PS51844">
    <property type="entry name" value="SH3_LIKE"/>
    <property type="match status" value="1"/>
</dbReference>
<evidence type="ECO:0000256" key="8">
    <source>
        <dbReference type="ARBA" id="ARBA00023123"/>
    </source>
</evidence>
<keyword evidence="8 11" id="KW-0518">Myosin</keyword>
<evidence type="ECO:0008006" key="19">
    <source>
        <dbReference type="Google" id="ProtNLM"/>
    </source>
</evidence>
<accession>A0A7J6BID5</accession>
<dbReference type="EMBL" id="JAAMOB010000025">
    <property type="protein sequence ID" value="KAF4094889.1"/>
    <property type="molecule type" value="Genomic_DNA"/>
</dbReference>
<organism evidence="17 18">
    <name type="scientific">Onychostoma macrolepis</name>
    <dbReference type="NCBI Taxonomy" id="369639"/>
    <lineage>
        <taxon>Eukaryota</taxon>
        <taxon>Metazoa</taxon>
        <taxon>Chordata</taxon>
        <taxon>Craniata</taxon>
        <taxon>Vertebrata</taxon>
        <taxon>Euteleostomi</taxon>
        <taxon>Actinopterygii</taxon>
        <taxon>Neopterygii</taxon>
        <taxon>Teleostei</taxon>
        <taxon>Ostariophysi</taxon>
        <taxon>Cypriniformes</taxon>
        <taxon>Cyprinidae</taxon>
        <taxon>Acrossocheilinae</taxon>
        <taxon>Onychostoma</taxon>
    </lineage>
</organism>
<feature type="region of interest" description="Disordered" evidence="13">
    <location>
        <begin position="597"/>
        <end position="617"/>
    </location>
</feature>
<dbReference type="GO" id="GO:0016020">
    <property type="term" value="C:membrane"/>
    <property type="evidence" value="ECO:0007669"/>
    <property type="project" value="TreeGrafter"/>
</dbReference>
<dbReference type="Pfam" id="PF25966">
    <property type="entry name" value="Myo5a"/>
    <property type="match status" value="1"/>
</dbReference>
<dbReference type="Pfam" id="PF01843">
    <property type="entry name" value="DIL"/>
    <property type="match status" value="1"/>
</dbReference>
<evidence type="ECO:0000256" key="5">
    <source>
        <dbReference type="ARBA" id="ARBA00022840"/>
    </source>
</evidence>
<dbReference type="InterPro" id="IPR004009">
    <property type="entry name" value="SH3_Myosin"/>
</dbReference>
<feature type="region of interest" description="Disordered" evidence="13">
    <location>
        <begin position="1218"/>
        <end position="1237"/>
    </location>
</feature>
<evidence type="ECO:0000256" key="6">
    <source>
        <dbReference type="ARBA" id="ARBA00022860"/>
    </source>
</evidence>
<dbReference type="InterPro" id="IPR027417">
    <property type="entry name" value="P-loop_NTPase"/>
</dbReference>
<comment type="caution">
    <text evidence="17">The sequence shown here is derived from an EMBL/GenBank/DDBJ whole genome shotgun (WGS) entry which is preliminary data.</text>
</comment>
<dbReference type="PROSITE" id="PS51456">
    <property type="entry name" value="MYOSIN_MOTOR"/>
    <property type="match status" value="1"/>
</dbReference>
<protein>
    <recommendedName>
        <fullName evidence="19">Unconventional myosin-Va-like</fullName>
    </recommendedName>
</protein>
<feature type="binding site" evidence="11">
    <location>
        <begin position="163"/>
        <end position="170"/>
    </location>
    <ligand>
        <name>ATP</name>
        <dbReference type="ChEBI" id="CHEBI:30616"/>
    </ligand>
</feature>
<evidence type="ECO:0000256" key="4">
    <source>
        <dbReference type="ARBA" id="ARBA00022741"/>
    </source>
</evidence>
<dbReference type="Gene3D" id="1.20.58.530">
    <property type="match status" value="1"/>
</dbReference>
<dbReference type="InterPro" id="IPR001609">
    <property type="entry name" value="Myosin_head_motor_dom-like"/>
</dbReference>
<feature type="coiled-coil region" evidence="12">
    <location>
        <begin position="1270"/>
        <end position="1304"/>
    </location>
</feature>
<dbReference type="GO" id="GO:0005737">
    <property type="term" value="C:cytoplasm"/>
    <property type="evidence" value="ECO:0007669"/>
    <property type="project" value="TreeGrafter"/>
</dbReference>
<sequence>MAAPELYSKFARVWIPDTTEVWRSAELTKDYKPGDTVLHLQLEDESEFEYKLDPKSGVLPPLCNPDILVGENDLTALSYLHEPAVLHNLRVRFTDSKLIYTYCGIILVAINPYESLSIYGSDIINAYSGQNMGDIDPHIFAVSEEAYKQMARDEKNQSIIVSGESGAGKTVSAKYAMRYFATVSGSSDEASVEEKVLASSPIMEAIGNAKTTRNDNSSRFGKYIEIGFDRKHHIIGANMRTYLLEKSRVVFQACEERNYHIFYQLCACAHLPEFEPLKLGSTDDFPYTNQGRSPIIEGVNDLKEMEATRKAFSLLGITEAHQMGLFQILSAILHLGNVEVKERGSSSCCTSDESGHLAVFCDLTEVSYESMAHWLCHKKLKTATETLNKPVTQLEAINGRDALAKHIYAKLFSWIVGQVNKSLSTSSKPHSFIGVLDIYGFETFEVNSFEQFCINYANEKLQQQFNMHVFKLEQEEYMKEQIPWTLIDFYDNQPCINLIEAKMGLLDLLDEECTMPKGSDESWAQKLYNTHLKKSSHFEKPRMSNRAFIILHFADKVEYQCDGFLEKNKDTVNEEQINVLKASKFALLVELFQDEETPAAPGNTAPSGRAKVGRSTQSFREHKKSVGLQFRNSLHLLMDTLNATTPHYVRCIKPNDVKAPFMMDPHRAVQQLRACGVLETIRISAAGFPSRWTYQEFFSRYRVLMRQKEILSDRKLTCQSVLERLVQNKDKYQFGKTKIFFRAGQVAYLEKLRADKLQIHKRTPGSMLVQDTEKNSGRSDLPEVHTHVGSQKTVLRQKAAAVLIQRLLRGYTARLEYKRLVFEHKALLIQRWVRGFLARWRFRRIKRAVVYLQCCVRRMLARRELKKLKIEARSVEHYKKLNFGMENKIMQLQRKLDEQHKENRELSEHVRQIESHGAAELEKLHLQLKTLREADKESRHRGDLVTSLQEELELVRQELEKNKEMVTELNEKNTLLKSEKDEMNRLIQEQEQQIKEKSEPTHEEVTEHLQAQLNEERFRYQNLLTEHLKLEERYADLRSEKEELSKPGHNRADSGYSSSQSESVHSSVLTGSEVSSLEKEDAGQTAADVSLLLKLQRRVAELEKEKMDLRGEMDTKEEQQQLEQTKELEDCRKVLGAERDYEALKRQELESDNKKLKKDLQELRQSLSKGSGSKVASPGGQAYKVLLEQLNSTTEELEMRKEEVLILRSQLVNHEAFKHKETGTEGDSGDSSRSPTLDLRELNEDGELWMAYESLKETNRILESQLQTQGQSHEKEVEGLRAELQKLRAELDQQQQMLSDSLELPQDARIQASLQHEISRLTQQNMDVLEQMGKQDKMIRKLKKHLKIYMKKFGEAEGGHIEQSSPENMAGESSRTVSIVRKERDFQGMLEYRREDESKLFKILITELKPRGVAVNLVPGLPAFILFMCLRHADYANDDQRVSNLLNSSINTIKNVLKKRGDFETISFWLANTCRFLHCLRQYSGEEAYTKHNTPQQSKHCLTNFDLSEYRQVLSDLAIQIYQQLIRVIENILHPMIAPAMLEQETIQGVMGVKPTGMRKRTSSVHEENSHSLESILKQLDVLYYTLLQHGNDTDLVRQVIKQQFYVICSVTLNNLLLRKDMCSWSKGLQIRYNVCQLEEWLLDKELQGSGARESLEPLIQAAQLLQIKKKSQDDAGAICTMCTALTTEQIVKILSLYTPVNEFEERVSILFIKSVQTLLKDRKESSQLLMDTKIIFPVTFPFNPSPVALETVQIPSSLNLNFLTRV</sequence>
<dbReference type="SMART" id="SM00015">
    <property type="entry name" value="IQ"/>
    <property type="match status" value="3"/>
</dbReference>
<feature type="region of interest" description="Disordered" evidence="13">
    <location>
        <begin position="1039"/>
        <end position="1086"/>
    </location>
</feature>
<dbReference type="Gene3D" id="1.20.120.720">
    <property type="entry name" value="Myosin VI head, motor domain, U50 subdomain"/>
    <property type="match status" value="1"/>
</dbReference>
<evidence type="ECO:0000313" key="17">
    <source>
        <dbReference type="EMBL" id="KAF4094889.1"/>
    </source>
</evidence>
<feature type="compositionally biased region" description="Low complexity" evidence="13">
    <location>
        <begin position="1054"/>
        <end position="1067"/>
    </location>
</feature>
<dbReference type="SMART" id="SM00242">
    <property type="entry name" value="MYSc"/>
    <property type="match status" value="1"/>
</dbReference>
<feature type="region of interest" description="Actin-binding" evidence="11">
    <location>
        <begin position="634"/>
        <end position="656"/>
    </location>
</feature>
<keyword evidence="10 11" id="KW-0009">Actin-binding</keyword>
<feature type="coiled-coil region" evidence="12">
    <location>
        <begin position="945"/>
        <end position="996"/>
    </location>
</feature>
<dbReference type="GO" id="GO:0005524">
    <property type="term" value="F:ATP binding"/>
    <property type="evidence" value="ECO:0007669"/>
    <property type="project" value="UniProtKB-UniRule"/>
</dbReference>
<evidence type="ECO:0000259" key="15">
    <source>
        <dbReference type="PROSITE" id="PS51456"/>
    </source>
</evidence>
<dbReference type="Pfam" id="PF00063">
    <property type="entry name" value="Myosin_head"/>
    <property type="match status" value="1"/>
</dbReference>
<comment type="similarity">
    <text evidence="1 11">Belongs to the TRAFAC class myosin-kinesin ATPase superfamily. Myosin family.</text>
</comment>
<evidence type="ECO:0000259" key="14">
    <source>
        <dbReference type="PROSITE" id="PS51126"/>
    </source>
</evidence>
<dbReference type="GO" id="GO:0048731">
    <property type="term" value="P:system development"/>
    <property type="evidence" value="ECO:0007669"/>
    <property type="project" value="UniProtKB-ARBA"/>
</dbReference>
<evidence type="ECO:0000256" key="11">
    <source>
        <dbReference type="PROSITE-ProRule" id="PRU00782"/>
    </source>
</evidence>
<dbReference type="FunFam" id="1.20.58.530:FF:000002">
    <property type="entry name" value="Class V myosin"/>
    <property type="match status" value="1"/>
</dbReference>
<dbReference type="FunFam" id="1.10.10.820:FF:000001">
    <property type="entry name" value="Myosin heavy chain"/>
    <property type="match status" value="1"/>
</dbReference>
<dbReference type="PRINTS" id="PR00193">
    <property type="entry name" value="MYOSINHEAVY"/>
</dbReference>
<feature type="coiled-coil region" evidence="12">
    <location>
        <begin position="1146"/>
        <end position="1207"/>
    </location>
</feature>
<keyword evidence="4 11" id="KW-0547">Nucleotide-binding</keyword>
<feature type="domain" description="Myosin motor" evidence="15">
    <location>
        <begin position="69"/>
        <end position="754"/>
    </location>
</feature>
<dbReference type="PROSITE" id="PS50096">
    <property type="entry name" value="IQ"/>
    <property type="match status" value="3"/>
</dbReference>
<proteinExistence type="inferred from homology"/>
<dbReference type="Gene3D" id="1.10.10.820">
    <property type="match status" value="1"/>
</dbReference>
<evidence type="ECO:0000256" key="13">
    <source>
        <dbReference type="SAM" id="MobiDB-lite"/>
    </source>
</evidence>
<feature type="compositionally biased region" description="Basic and acidic residues" evidence="13">
    <location>
        <begin position="1039"/>
        <end position="1052"/>
    </location>
</feature>
<evidence type="ECO:0000256" key="3">
    <source>
        <dbReference type="ARBA" id="ARBA00022737"/>
    </source>
</evidence>
<gene>
    <name evidence="17" type="ORF">G5714_023967</name>
</gene>
<evidence type="ECO:0000256" key="1">
    <source>
        <dbReference type="ARBA" id="ARBA00008314"/>
    </source>
</evidence>
<dbReference type="InterPro" id="IPR036103">
    <property type="entry name" value="MYSc_Myo5"/>
</dbReference>
<dbReference type="PROSITE" id="PS51126">
    <property type="entry name" value="DILUTE"/>
    <property type="match status" value="1"/>
</dbReference>
<dbReference type="InterPro" id="IPR036961">
    <property type="entry name" value="Kinesin_motor_dom_sf"/>
</dbReference>
<dbReference type="GO" id="GO:0007015">
    <property type="term" value="P:actin filament organization"/>
    <property type="evidence" value="ECO:0007669"/>
    <property type="project" value="TreeGrafter"/>
</dbReference>
<dbReference type="GO" id="GO:0051015">
    <property type="term" value="F:actin filament binding"/>
    <property type="evidence" value="ECO:0007669"/>
    <property type="project" value="TreeGrafter"/>
</dbReference>
<dbReference type="FunFam" id="3.30.70.1590:FF:000003">
    <property type="entry name" value="Myosin-Va isoform 1"/>
    <property type="match status" value="1"/>
</dbReference>
<feature type="domain" description="Myosin N-terminal SH3-like" evidence="16">
    <location>
        <begin position="8"/>
        <end position="60"/>
    </location>
</feature>
<dbReference type="SMART" id="SM01132">
    <property type="entry name" value="DIL"/>
    <property type="match status" value="1"/>
</dbReference>
<keyword evidence="5 11" id="KW-0067">ATP-binding</keyword>
<dbReference type="InterPro" id="IPR000048">
    <property type="entry name" value="IQ_motif_EF-hand-BS"/>
</dbReference>
<dbReference type="GO" id="GO:0016459">
    <property type="term" value="C:myosin complex"/>
    <property type="evidence" value="ECO:0007669"/>
    <property type="project" value="UniProtKB-KW"/>
</dbReference>
<dbReference type="Gene3D" id="1.20.5.190">
    <property type="match status" value="1"/>
</dbReference>
<feature type="domain" description="Dilute" evidence="14">
    <location>
        <begin position="1447"/>
        <end position="1722"/>
    </location>
</feature>
<dbReference type="Proteomes" id="UP000579812">
    <property type="component" value="Unassembled WGS sequence"/>
</dbReference>
<dbReference type="InterPro" id="IPR002710">
    <property type="entry name" value="Dilute_dom"/>
</dbReference>
<keyword evidence="6" id="KW-0112">Calmodulin-binding</keyword>
<dbReference type="CDD" id="cd01380">
    <property type="entry name" value="MYSc_Myo5"/>
    <property type="match status" value="1"/>
</dbReference>
<dbReference type="GO" id="GO:0000146">
    <property type="term" value="F:microfilament motor activity"/>
    <property type="evidence" value="ECO:0007669"/>
    <property type="project" value="TreeGrafter"/>
</dbReference>
<keyword evidence="2" id="KW-0597">Phosphoprotein</keyword>
<feature type="coiled-coil region" evidence="12">
    <location>
        <begin position="1092"/>
        <end position="1119"/>
    </location>
</feature>
<evidence type="ECO:0000256" key="7">
    <source>
        <dbReference type="ARBA" id="ARBA00023054"/>
    </source>
</evidence>
<evidence type="ECO:0000256" key="12">
    <source>
        <dbReference type="SAM" id="Coils"/>
    </source>
</evidence>
<keyword evidence="9 11" id="KW-0505">Motor protein</keyword>
<dbReference type="SUPFAM" id="SSF52540">
    <property type="entry name" value="P-loop containing nucleoside triphosphate hydrolases"/>
    <property type="match status" value="1"/>
</dbReference>
<evidence type="ECO:0000256" key="2">
    <source>
        <dbReference type="ARBA" id="ARBA00022553"/>
    </source>
</evidence>
<dbReference type="FunFam" id="1.20.5.190:FF:000001">
    <property type="entry name" value="unconventional myosin-Va"/>
    <property type="match status" value="1"/>
</dbReference>
<dbReference type="Gene3D" id="3.30.70.1590">
    <property type="match status" value="1"/>
</dbReference>
<dbReference type="GO" id="GO:0005516">
    <property type="term" value="F:calmodulin binding"/>
    <property type="evidence" value="ECO:0007669"/>
    <property type="project" value="UniProtKB-KW"/>
</dbReference>